<evidence type="ECO:0000313" key="2">
    <source>
        <dbReference type="EMBL" id="KAF9811037.1"/>
    </source>
</evidence>
<protein>
    <recommendedName>
        <fullName evidence="1">Protein kinase domain-containing protein</fullName>
    </recommendedName>
</protein>
<reference evidence="2" key="2">
    <citation type="journal article" name="Front. Microbiol.">
        <title>Degradative Capacity of Two Strains of Rhodonia placenta: From Phenotype to Genotype.</title>
        <authorList>
            <person name="Kolle M."/>
            <person name="Horta M.A.C."/>
            <person name="Nowrousian M."/>
            <person name="Ohm R.A."/>
            <person name="Benz J.P."/>
            <person name="Pilgard A."/>
        </authorList>
    </citation>
    <scope>NUCLEOTIDE SEQUENCE</scope>
    <source>
        <strain evidence="2">FPRL280</strain>
    </source>
</reference>
<dbReference type="InterPro" id="IPR000719">
    <property type="entry name" value="Prot_kinase_dom"/>
</dbReference>
<dbReference type="Gene3D" id="1.10.510.10">
    <property type="entry name" value="Transferase(Phosphotransferase) domain 1"/>
    <property type="match status" value="1"/>
</dbReference>
<comment type="caution">
    <text evidence="2">The sequence shown here is derived from an EMBL/GenBank/DDBJ whole genome shotgun (WGS) entry which is preliminary data.</text>
</comment>
<dbReference type="Proteomes" id="UP000639403">
    <property type="component" value="Unassembled WGS sequence"/>
</dbReference>
<dbReference type="SUPFAM" id="SSF56112">
    <property type="entry name" value="Protein kinase-like (PK-like)"/>
    <property type="match status" value="1"/>
</dbReference>
<dbReference type="PROSITE" id="PS50011">
    <property type="entry name" value="PROTEIN_KINASE_DOM"/>
    <property type="match status" value="1"/>
</dbReference>
<gene>
    <name evidence="2" type="ORF">IEO21_06703</name>
</gene>
<proteinExistence type="predicted"/>
<reference evidence="2" key="1">
    <citation type="submission" date="2020-11" db="EMBL/GenBank/DDBJ databases">
        <authorList>
            <person name="Koelle M."/>
            <person name="Horta M.A.C."/>
            <person name="Nowrousian M."/>
            <person name="Ohm R.A."/>
            <person name="Benz P."/>
            <person name="Pilgard A."/>
        </authorList>
    </citation>
    <scope>NUCLEOTIDE SEQUENCE</scope>
    <source>
        <strain evidence="2">FPRL280</strain>
    </source>
</reference>
<sequence>MSIDASQGISPPRRVPGSLHKSELYWRDRQPWLEKRGYLLRPRYSPDWRPSWEGTKKRFFVCEDGQALRHPSVLDATCKSDGRLVMLKKTSKEVHPYEAEIGQYFSSQPLSVDPRNHCVQIIEVLQDPNEDDTLIIVMPFLREFDDPRFETVGETIEFFHQMFEGLHFMHANQVAHRDIMELNVMMDPNPMFPDLFHPIDQDTKRDFSGSVRHFTRTERPTTYLYVDYGHARKYDPADGPPHELPLFGGDRSVPEFQKDGYDKPYNPFPTDIYYLGNLIRQCFLQRYTGLEFMHPLIADMVLADPMKRPTIVQVVERFEDIRRGLTTWGCRARIVSRKEDPVTKLFKDVRHTFQKARYLLKRLPPIPTPSGN</sequence>
<dbReference type="GO" id="GO:0005524">
    <property type="term" value="F:ATP binding"/>
    <property type="evidence" value="ECO:0007669"/>
    <property type="project" value="InterPro"/>
</dbReference>
<feature type="domain" description="Protein kinase" evidence="1">
    <location>
        <begin position="59"/>
        <end position="372"/>
    </location>
</feature>
<dbReference type="InterPro" id="IPR011009">
    <property type="entry name" value="Kinase-like_dom_sf"/>
</dbReference>
<evidence type="ECO:0000259" key="1">
    <source>
        <dbReference type="PROSITE" id="PS50011"/>
    </source>
</evidence>
<organism evidence="2 3">
    <name type="scientific">Rhodonia placenta</name>
    <dbReference type="NCBI Taxonomy" id="104341"/>
    <lineage>
        <taxon>Eukaryota</taxon>
        <taxon>Fungi</taxon>
        <taxon>Dikarya</taxon>
        <taxon>Basidiomycota</taxon>
        <taxon>Agaricomycotina</taxon>
        <taxon>Agaricomycetes</taxon>
        <taxon>Polyporales</taxon>
        <taxon>Adustoporiaceae</taxon>
        <taxon>Rhodonia</taxon>
    </lineage>
</organism>
<dbReference type="GO" id="GO:0004672">
    <property type="term" value="F:protein kinase activity"/>
    <property type="evidence" value="ECO:0007669"/>
    <property type="project" value="InterPro"/>
</dbReference>
<name>A0A8H7NZK5_9APHY</name>
<dbReference type="AlphaFoldDB" id="A0A8H7NZK5"/>
<dbReference type="SMART" id="SM00220">
    <property type="entry name" value="S_TKc"/>
    <property type="match status" value="1"/>
</dbReference>
<dbReference type="EMBL" id="JADOXO010000160">
    <property type="protein sequence ID" value="KAF9811037.1"/>
    <property type="molecule type" value="Genomic_DNA"/>
</dbReference>
<evidence type="ECO:0000313" key="3">
    <source>
        <dbReference type="Proteomes" id="UP000639403"/>
    </source>
</evidence>
<accession>A0A8H7NZK5</accession>